<dbReference type="SUPFAM" id="SSF54506">
    <property type="entry name" value="Diaminopimelate epimerase-like"/>
    <property type="match status" value="2"/>
</dbReference>
<comment type="caution">
    <text evidence="8">Lacks conserved residue(s) required for the propagation of feature annotation.</text>
</comment>
<feature type="binding site" evidence="8">
    <location>
        <position position="11"/>
    </location>
    <ligand>
        <name>substrate</name>
    </ligand>
</feature>
<dbReference type="PANTHER" id="PTHR31689:SF0">
    <property type="entry name" value="DIAMINOPIMELATE EPIMERASE"/>
    <property type="match status" value="1"/>
</dbReference>
<name>A0ABP8BXH9_9ACTN</name>
<accession>A0ABP8BXH9</accession>
<dbReference type="Proteomes" id="UP001501710">
    <property type="component" value="Unassembled WGS sequence"/>
</dbReference>
<dbReference type="Pfam" id="PF01678">
    <property type="entry name" value="DAP_epimerase"/>
    <property type="match status" value="2"/>
</dbReference>
<comment type="similarity">
    <text evidence="2 8">Belongs to the diaminopimelate epimerase family.</text>
</comment>
<dbReference type="NCBIfam" id="TIGR00652">
    <property type="entry name" value="DapF"/>
    <property type="match status" value="1"/>
</dbReference>
<comment type="subcellular location">
    <subcellularLocation>
        <location evidence="8">Cytoplasm</location>
    </subcellularLocation>
</comment>
<keyword evidence="11" id="KW-1185">Reference proteome</keyword>
<evidence type="ECO:0000256" key="2">
    <source>
        <dbReference type="ARBA" id="ARBA00010219"/>
    </source>
</evidence>
<evidence type="ECO:0000256" key="3">
    <source>
        <dbReference type="ARBA" id="ARBA00013080"/>
    </source>
</evidence>
<feature type="site" description="Could be important to modulate the pK values of the two catalytic cysteine residues" evidence="8">
    <location>
        <position position="155"/>
    </location>
</feature>
<keyword evidence="8" id="KW-0963">Cytoplasm</keyword>
<evidence type="ECO:0000256" key="9">
    <source>
        <dbReference type="PROSITE-ProRule" id="PRU10125"/>
    </source>
</evidence>
<feature type="active site" description="Proton acceptor" evidence="8">
    <location>
        <position position="212"/>
    </location>
</feature>
<gene>
    <name evidence="8 10" type="primary">dapF</name>
    <name evidence="10" type="ORF">GCM10022254_21600</name>
</gene>
<dbReference type="InterPro" id="IPR018510">
    <property type="entry name" value="DAP_epimerase_AS"/>
</dbReference>
<keyword evidence="4 8" id="KW-0028">Amino-acid biosynthesis</keyword>
<dbReference type="PROSITE" id="PS01326">
    <property type="entry name" value="DAP_EPIMERASE"/>
    <property type="match status" value="1"/>
</dbReference>
<evidence type="ECO:0000313" key="10">
    <source>
        <dbReference type="EMBL" id="GAA4229364.1"/>
    </source>
</evidence>
<sequence>MRFVKGHGTENDFVILPDPDGVLELTPDAVARLCDRRAGIGADGVLRVVRTKVAGPDAERYGGADWFMDYRNADGSVAEMCGNGLRVFARYLVEAGLAAPGEWDVATRAGLRRVSLGPSGDVTAQMGPAELLGPGEASLAGAVFHGERVSVGNPHLACRIDGPVATLDLTRAPDFDPGVFPDGVNVEFFRVVGDRHLEMRVYERGSGETRSCGTGTVAVAATAAKLGSDEARDVSEWTVDVLGGRVTVAFDGTAARLTGPAVLVAEGETRPGWI</sequence>
<comment type="catalytic activity">
    <reaction evidence="7 8">
        <text>(2S,6S)-2,6-diaminopimelate = meso-2,6-diaminopimelate</text>
        <dbReference type="Rhea" id="RHEA:15393"/>
        <dbReference type="ChEBI" id="CHEBI:57609"/>
        <dbReference type="ChEBI" id="CHEBI:57791"/>
        <dbReference type="EC" id="5.1.1.7"/>
    </reaction>
</comment>
<evidence type="ECO:0000256" key="4">
    <source>
        <dbReference type="ARBA" id="ARBA00022605"/>
    </source>
</evidence>
<organism evidence="10 11">
    <name type="scientific">Actinomadura meridiana</name>
    <dbReference type="NCBI Taxonomy" id="559626"/>
    <lineage>
        <taxon>Bacteria</taxon>
        <taxon>Bacillati</taxon>
        <taxon>Actinomycetota</taxon>
        <taxon>Actinomycetes</taxon>
        <taxon>Streptosporangiales</taxon>
        <taxon>Thermomonosporaceae</taxon>
        <taxon>Actinomadura</taxon>
    </lineage>
</organism>
<evidence type="ECO:0000256" key="5">
    <source>
        <dbReference type="ARBA" id="ARBA00023154"/>
    </source>
</evidence>
<proteinExistence type="inferred from homology"/>
<evidence type="ECO:0000256" key="7">
    <source>
        <dbReference type="ARBA" id="ARBA00051712"/>
    </source>
</evidence>
<keyword evidence="6 8" id="KW-0413">Isomerase</keyword>
<dbReference type="HAMAP" id="MF_00197">
    <property type="entry name" value="DAP_epimerase"/>
    <property type="match status" value="1"/>
</dbReference>
<feature type="binding site" evidence="8">
    <location>
        <position position="72"/>
    </location>
    <ligand>
        <name>substrate</name>
    </ligand>
</feature>
<reference evidence="11" key="1">
    <citation type="journal article" date="2019" name="Int. J. Syst. Evol. Microbiol.">
        <title>The Global Catalogue of Microorganisms (GCM) 10K type strain sequencing project: providing services to taxonomists for standard genome sequencing and annotation.</title>
        <authorList>
            <consortium name="The Broad Institute Genomics Platform"/>
            <consortium name="The Broad Institute Genome Sequencing Center for Infectious Disease"/>
            <person name="Wu L."/>
            <person name="Ma J."/>
        </authorList>
    </citation>
    <scope>NUCLEOTIDE SEQUENCE [LARGE SCALE GENOMIC DNA]</scope>
    <source>
        <strain evidence="11">JCM 17440</strain>
    </source>
</reference>
<evidence type="ECO:0000313" key="11">
    <source>
        <dbReference type="Proteomes" id="UP001501710"/>
    </source>
</evidence>
<feature type="active site" evidence="9">
    <location>
        <position position="81"/>
    </location>
</feature>
<evidence type="ECO:0000256" key="1">
    <source>
        <dbReference type="ARBA" id="ARBA00005196"/>
    </source>
</evidence>
<evidence type="ECO:0000256" key="8">
    <source>
        <dbReference type="HAMAP-Rule" id="MF_00197"/>
    </source>
</evidence>
<feature type="binding site" evidence="8">
    <location>
        <position position="153"/>
    </location>
    <ligand>
        <name>substrate</name>
    </ligand>
</feature>
<comment type="pathway">
    <text evidence="1 8">Amino-acid biosynthesis; L-lysine biosynthesis via DAP pathway; DL-2,6-diaminopimelate from LL-2,6-diaminopimelate: step 1/1.</text>
</comment>
<dbReference type="EMBL" id="BAABAS010000005">
    <property type="protein sequence ID" value="GAA4229364.1"/>
    <property type="molecule type" value="Genomic_DNA"/>
</dbReference>
<feature type="binding site" evidence="8">
    <location>
        <position position="185"/>
    </location>
    <ligand>
        <name>substrate</name>
    </ligand>
</feature>
<keyword evidence="5 8" id="KW-0457">Lysine biosynthesis</keyword>
<feature type="site" description="Could be important to modulate the pK values of the two catalytic cysteine residues" evidence="8">
    <location>
        <position position="203"/>
    </location>
</feature>
<dbReference type="RefSeq" id="WP_344893788.1">
    <property type="nucleotide sequence ID" value="NZ_BAABAS010000005.1"/>
</dbReference>
<dbReference type="Gene3D" id="3.10.310.10">
    <property type="entry name" value="Diaminopimelate Epimerase, Chain A, domain 1"/>
    <property type="match status" value="2"/>
</dbReference>
<protein>
    <recommendedName>
        <fullName evidence="3 8">Diaminopimelate epimerase</fullName>
        <shortName evidence="8">DAP epimerase</shortName>
        <ecNumber evidence="3 8">5.1.1.7</ecNumber>
    </recommendedName>
    <alternativeName>
        <fullName evidence="8">PLP-independent amino acid racemase</fullName>
    </alternativeName>
</protein>
<feature type="binding site" evidence="8">
    <location>
        <begin position="82"/>
        <end position="83"/>
    </location>
    <ligand>
        <name>substrate</name>
    </ligand>
</feature>
<dbReference type="InterPro" id="IPR001653">
    <property type="entry name" value="DAP_epimerase_DapF"/>
</dbReference>
<dbReference type="EC" id="5.1.1.7" evidence="3 8"/>
<comment type="function">
    <text evidence="8">Catalyzes the stereoinversion of LL-2,6-diaminopimelate (L,L-DAP) to meso-diaminopimelate (meso-DAP), a precursor of L-lysine and an essential component of the bacterial peptidoglycan.</text>
</comment>
<feature type="binding site" evidence="8">
    <location>
        <begin position="213"/>
        <end position="214"/>
    </location>
    <ligand>
        <name>substrate</name>
    </ligand>
</feature>
<dbReference type="PANTHER" id="PTHR31689">
    <property type="entry name" value="DIAMINOPIMELATE EPIMERASE, CHLOROPLASTIC"/>
    <property type="match status" value="1"/>
</dbReference>
<evidence type="ECO:0000256" key="6">
    <source>
        <dbReference type="ARBA" id="ARBA00023235"/>
    </source>
</evidence>
<feature type="active site" description="Proton donor" evidence="8">
    <location>
        <position position="81"/>
    </location>
</feature>
<comment type="subunit">
    <text evidence="8">Homodimer.</text>
</comment>
<comment type="caution">
    <text evidence="10">The sequence shown here is derived from an EMBL/GenBank/DDBJ whole genome shotgun (WGS) entry which is preliminary data.</text>
</comment>
<feature type="binding site" evidence="8">
    <location>
        <begin position="203"/>
        <end position="204"/>
    </location>
    <ligand>
        <name>substrate</name>
    </ligand>
</feature>